<name>A0AA37VAJ4_9BACT</name>
<dbReference type="EMBL" id="BRXS01000003">
    <property type="protein sequence ID" value="GLC25498.1"/>
    <property type="molecule type" value="Genomic_DNA"/>
</dbReference>
<dbReference type="PROSITE" id="PS50043">
    <property type="entry name" value="HTH_LUXR_2"/>
    <property type="match status" value="1"/>
</dbReference>
<evidence type="ECO:0000256" key="2">
    <source>
        <dbReference type="ARBA" id="ARBA00023125"/>
    </source>
</evidence>
<dbReference type="CDD" id="cd06170">
    <property type="entry name" value="LuxR_C_like"/>
    <property type="match status" value="1"/>
</dbReference>
<evidence type="ECO:0000313" key="6">
    <source>
        <dbReference type="Proteomes" id="UP001161325"/>
    </source>
</evidence>
<proteinExistence type="predicted"/>
<dbReference type="RefSeq" id="WP_284349954.1">
    <property type="nucleotide sequence ID" value="NZ_BRXS01000003.1"/>
</dbReference>
<reference evidence="5" key="1">
    <citation type="submission" date="2022-08" db="EMBL/GenBank/DDBJ databases">
        <title>Draft genome sequencing of Roseisolibacter agri AW1220.</title>
        <authorList>
            <person name="Tobiishi Y."/>
            <person name="Tonouchi A."/>
        </authorList>
    </citation>
    <scope>NUCLEOTIDE SEQUENCE</scope>
    <source>
        <strain evidence="5">AW1220</strain>
    </source>
</reference>
<protein>
    <recommendedName>
        <fullName evidence="4">HTH luxR-type domain-containing protein</fullName>
    </recommendedName>
</protein>
<keyword evidence="6" id="KW-1185">Reference proteome</keyword>
<accession>A0AA37VAJ4</accession>
<evidence type="ECO:0000259" key="4">
    <source>
        <dbReference type="PROSITE" id="PS50043"/>
    </source>
</evidence>
<dbReference type="SMART" id="SM00421">
    <property type="entry name" value="HTH_LUXR"/>
    <property type="match status" value="1"/>
</dbReference>
<comment type="caution">
    <text evidence="5">The sequence shown here is derived from an EMBL/GenBank/DDBJ whole genome shotgun (WGS) entry which is preliminary data.</text>
</comment>
<keyword evidence="2" id="KW-0238">DNA-binding</keyword>
<dbReference type="PANTHER" id="PTHR44688:SF16">
    <property type="entry name" value="DNA-BINDING TRANSCRIPTIONAL ACTIVATOR DEVR_DOSR"/>
    <property type="match status" value="1"/>
</dbReference>
<dbReference type="InterPro" id="IPR016032">
    <property type="entry name" value="Sig_transdc_resp-reg_C-effctor"/>
</dbReference>
<feature type="domain" description="HTH luxR-type" evidence="4">
    <location>
        <begin position="309"/>
        <end position="373"/>
    </location>
</feature>
<dbReference type="InterPro" id="IPR036388">
    <property type="entry name" value="WH-like_DNA-bd_sf"/>
</dbReference>
<dbReference type="PRINTS" id="PR00038">
    <property type="entry name" value="HTHLUXR"/>
</dbReference>
<evidence type="ECO:0000256" key="3">
    <source>
        <dbReference type="ARBA" id="ARBA00023163"/>
    </source>
</evidence>
<dbReference type="PANTHER" id="PTHR44688">
    <property type="entry name" value="DNA-BINDING TRANSCRIPTIONAL ACTIVATOR DEVR_DOSR"/>
    <property type="match status" value="1"/>
</dbReference>
<dbReference type="InterPro" id="IPR000792">
    <property type="entry name" value="Tscrpt_reg_LuxR_C"/>
</dbReference>
<dbReference type="AlphaFoldDB" id="A0AA37VAJ4"/>
<keyword evidence="3" id="KW-0804">Transcription</keyword>
<dbReference type="SUPFAM" id="SSF46894">
    <property type="entry name" value="C-terminal effector domain of the bipartite response regulators"/>
    <property type="match status" value="1"/>
</dbReference>
<dbReference type="GO" id="GO:0003677">
    <property type="term" value="F:DNA binding"/>
    <property type="evidence" value="ECO:0007669"/>
    <property type="project" value="UniProtKB-KW"/>
</dbReference>
<gene>
    <name evidence="5" type="ORF">rosag_20110</name>
</gene>
<sequence length="373" mass="40026">MTLHLTARDTRLLNDAADALLAPIAAVDPRAWWREVEARVQPLFPRANVALGLPEGRHLRVLSESMGATRRDRIGALLNADPRTGQFIVHCDITTVMLETRRKRGLAIWNEAQNGAVLAEIGFDQRRALFYNEGLLASGMHDFSTVASQEGSAELFMQVGYDRAGRARDDDTARLGLLLPALRTAHRAMLAHAAQGTALAAMLDAAGAPVLVIGTDGREAHRSRTLVELLAAEPARDALVAAMHDAARALRAPLSPALLLAPAKEQVVHGARQRYALRATPAPAQLWAAPGTLLVALSVTGAPDATDDALRARYGFTARESEVARLLGQRLTNAELAAALGVSAHTARHHTERVMAKLGVSSRREASARMAEP</sequence>
<keyword evidence="1" id="KW-0805">Transcription regulation</keyword>
<evidence type="ECO:0000313" key="5">
    <source>
        <dbReference type="EMBL" id="GLC25498.1"/>
    </source>
</evidence>
<dbReference type="Proteomes" id="UP001161325">
    <property type="component" value="Unassembled WGS sequence"/>
</dbReference>
<evidence type="ECO:0000256" key="1">
    <source>
        <dbReference type="ARBA" id="ARBA00023015"/>
    </source>
</evidence>
<dbReference type="Gene3D" id="1.10.10.10">
    <property type="entry name" value="Winged helix-like DNA-binding domain superfamily/Winged helix DNA-binding domain"/>
    <property type="match status" value="1"/>
</dbReference>
<dbReference type="GO" id="GO:0006355">
    <property type="term" value="P:regulation of DNA-templated transcription"/>
    <property type="evidence" value="ECO:0007669"/>
    <property type="project" value="InterPro"/>
</dbReference>
<dbReference type="Pfam" id="PF00196">
    <property type="entry name" value="GerE"/>
    <property type="match status" value="1"/>
</dbReference>
<organism evidence="5 6">
    <name type="scientific">Roseisolibacter agri</name>
    <dbReference type="NCBI Taxonomy" id="2014610"/>
    <lineage>
        <taxon>Bacteria</taxon>
        <taxon>Pseudomonadati</taxon>
        <taxon>Gemmatimonadota</taxon>
        <taxon>Gemmatimonadia</taxon>
        <taxon>Gemmatimonadales</taxon>
        <taxon>Gemmatimonadaceae</taxon>
        <taxon>Roseisolibacter</taxon>
    </lineage>
</organism>